<dbReference type="GO" id="GO:0004525">
    <property type="term" value="F:ribonuclease III activity"/>
    <property type="evidence" value="ECO:0007669"/>
    <property type="project" value="InterPro"/>
</dbReference>
<comment type="caution">
    <text evidence="4">The sequence shown here is derived from an EMBL/GenBank/DDBJ whole genome shotgun (WGS) entry which is preliminary data.</text>
</comment>
<dbReference type="CDD" id="cd00593">
    <property type="entry name" value="RIBOc"/>
    <property type="match status" value="1"/>
</dbReference>
<feature type="domain" description="RNase III" evidence="3">
    <location>
        <begin position="415"/>
        <end position="547"/>
    </location>
</feature>
<dbReference type="Gene3D" id="1.10.1520.10">
    <property type="entry name" value="Ribonuclease III domain"/>
    <property type="match status" value="2"/>
</dbReference>
<dbReference type="PANTHER" id="PTHR14950:SF37">
    <property type="entry name" value="ENDORIBONUCLEASE DICER"/>
    <property type="match status" value="1"/>
</dbReference>
<keyword evidence="1" id="KW-0378">Hydrolase</keyword>
<dbReference type="SUPFAM" id="SSF69065">
    <property type="entry name" value="RNase III domain-like"/>
    <property type="match status" value="2"/>
</dbReference>
<dbReference type="InterPro" id="IPR036389">
    <property type="entry name" value="RNase_III_sf"/>
</dbReference>
<accession>A0A7J6PPB5</accession>
<dbReference type="PROSITE" id="PS00517">
    <property type="entry name" value="RNASE_3_1"/>
    <property type="match status" value="1"/>
</dbReference>
<reference evidence="4 5" key="1">
    <citation type="submission" date="2020-04" db="EMBL/GenBank/DDBJ databases">
        <title>Perkinsus olseni comparative genomics.</title>
        <authorList>
            <person name="Bogema D.R."/>
        </authorList>
    </citation>
    <scope>NUCLEOTIDE SEQUENCE [LARGE SCALE GENOMIC DNA]</scope>
    <source>
        <strain evidence="4">00978-12</strain>
    </source>
</reference>
<dbReference type="GO" id="GO:0006396">
    <property type="term" value="P:RNA processing"/>
    <property type="evidence" value="ECO:0007669"/>
    <property type="project" value="InterPro"/>
</dbReference>
<dbReference type="PROSITE" id="PS50142">
    <property type="entry name" value="RNASE_3_2"/>
    <property type="match status" value="1"/>
</dbReference>
<evidence type="ECO:0000313" key="5">
    <source>
        <dbReference type="Proteomes" id="UP000541610"/>
    </source>
</evidence>
<dbReference type="EMBL" id="JABANP010000003">
    <property type="protein sequence ID" value="KAF4697361.1"/>
    <property type="molecule type" value="Genomic_DNA"/>
</dbReference>
<dbReference type="Proteomes" id="UP000541610">
    <property type="component" value="Unassembled WGS sequence"/>
</dbReference>
<proteinExistence type="predicted"/>
<evidence type="ECO:0000259" key="3">
    <source>
        <dbReference type="PROSITE" id="PS50142"/>
    </source>
</evidence>
<dbReference type="SMART" id="SM00535">
    <property type="entry name" value="RIBOc"/>
    <property type="match status" value="1"/>
</dbReference>
<dbReference type="OrthoDB" id="425013at2759"/>
<feature type="region of interest" description="Disordered" evidence="2">
    <location>
        <begin position="580"/>
        <end position="634"/>
    </location>
</feature>
<evidence type="ECO:0000313" key="4">
    <source>
        <dbReference type="EMBL" id="KAF4697361.1"/>
    </source>
</evidence>
<name>A0A7J6PPB5_PEROL</name>
<dbReference type="PANTHER" id="PTHR14950">
    <property type="entry name" value="DICER-RELATED"/>
    <property type="match status" value="1"/>
</dbReference>
<evidence type="ECO:0000256" key="2">
    <source>
        <dbReference type="SAM" id="MobiDB-lite"/>
    </source>
</evidence>
<dbReference type="AlphaFoldDB" id="A0A7J6PPB5"/>
<dbReference type="Pfam" id="PF00636">
    <property type="entry name" value="Ribonuclease_3"/>
    <property type="match status" value="1"/>
</dbReference>
<organism evidence="4 5">
    <name type="scientific">Perkinsus olseni</name>
    <name type="common">Perkinsus atlanticus</name>
    <dbReference type="NCBI Taxonomy" id="32597"/>
    <lineage>
        <taxon>Eukaryota</taxon>
        <taxon>Sar</taxon>
        <taxon>Alveolata</taxon>
        <taxon>Perkinsozoa</taxon>
        <taxon>Perkinsea</taxon>
        <taxon>Perkinsida</taxon>
        <taxon>Perkinsidae</taxon>
        <taxon>Perkinsus</taxon>
    </lineage>
</organism>
<evidence type="ECO:0000256" key="1">
    <source>
        <dbReference type="ARBA" id="ARBA00022801"/>
    </source>
</evidence>
<sequence length="672" mass="72539">MAVSDDDGVSEELLEVARRSLSTRLPEPPVTFKKPPQDVNILYAYSLSTEWNGSSLSVPPRRQAQFDTTRQRAAAVNKLMLLTPGPLSPAVRHAVGHIPVSATGLGRSDSSMGTMQISLCPYGQHGGSSGAIEVDPALMNTLWGFHREIFSAGKVPCVDWHDCEEGHAFLMMVPDMEVDRSEFDGVLEAFKDDSRLLLDFARTVCEASRMVQSYSPLGLPPLSPRVLYEVLTPKRCQAMVDSERYEALGGSVLQLVASEYVWSQQFSGGEASLEGKLTSDRQKIISHSRTSQKAIDGGMLDLIHSAAETGTALTQEVLVSITNAARSCLLALVGALCDVHGIEAAVQAITKFQLVPNLPSRDLIAHGSLGEERDMDDWQLPDDFPPHLRERLRNPPVTYDTLTSAVQDSPSEIGGYVFGKHPWLLSEALTHASVTAVSAAYSNERLEWLGDAVLGAVVLRWLFQHQEPPSQLVKAFTDNVCNANLAKVAVERLDVHKRFNTFSTPLLGAIRRFVRELSSGRATVRRGPKPLADCVEAILGAVWIDAGGLAAGGWAAAWDFVTSNIVIAPDRPLSVEVVDLTSPSSQDGPSSPVLAQPSATDTSPRKELGRKRPAPLSPNSSAKRGAAESVNSEEEAVALRERLASLASTLNAEQLRRVVDAIESEIAPGGSP</sequence>
<protein>
    <recommendedName>
        <fullName evidence="3">RNase III domain-containing protein</fullName>
    </recommendedName>
</protein>
<dbReference type="InterPro" id="IPR000999">
    <property type="entry name" value="RNase_III_dom"/>
</dbReference>
<gene>
    <name evidence="4" type="ORF">FOZ60_007446</name>
</gene>